<dbReference type="Gene3D" id="1.20.950.20">
    <property type="entry name" value="Transmembrane di-heme cytochromes, Chain C"/>
    <property type="match status" value="1"/>
</dbReference>
<sequence length="667" mass="75662">MPITRIHFWEINNALLFYILAALATLIFLFGLFFHVSIWLAGLKRDKFNFSAAGIMYLLRDGLLGKKIFTGDFIAGLMHLFIMWGFVGLFVGTVLLTIDHWLVHYLSGNIYLIYSVCLEIVGLMLIAGIVIALVRRYFTKIPRLTYTYQDLWILILLLAIALSGFFVEGIRLAAERPDWEGSSFIGLALSSLLTSKDQALAIYPFMWWFHSLLSLGLIAYFPFSKLFHSLAAPLSIYLAPQPAPVISTEDRSSEEMDFSFRDMIDFSACTNCGRCNEVCPSTSALEPFSPREFIAQANEYTKLKFNPLKRVKWLRERSLKAISKEAKISPEQIWYCTTCMACLEVCPVYIGSFDPIRRARMAEIEEGSRVPSLLIQSLEKLYKYNNPWESSKKKRDEWPGVLNVPDLTKGARADLCYFVGCTTSIDTRAQGLARAFVKIMTHAGISFGTLGQKETCCGDIARRVGEDGLFEEQMEQTLDLFARHGVTEVVTSSPHCFNAFRNEYSAYQELRKPEERVSFNVRHYSQLLEELMNRDLIKPVKSLDLKVTYHDPCYLGRHNHIYEGPRRIIRSLPGVELVEMAHFGSDSLCCGGGGGRMWEELKDEQKMSEIRIREAADTGASIVVTACPYCLVMLEDARKTADLEEKLRIMDLNELLAEALGLGDDEE</sequence>
<dbReference type="InterPro" id="IPR023234">
    <property type="entry name" value="NarG-like_domain"/>
</dbReference>
<keyword evidence="2" id="KW-1003">Cell membrane</keyword>
<dbReference type="GO" id="GO:0005886">
    <property type="term" value="C:plasma membrane"/>
    <property type="evidence" value="ECO:0007669"/>
    <property type="project" value="UniProtKB-SubCell"/>
</dbReference>
<dbReference type="Pfam" id="PF02754">
    <property type="entry name" value="CCG"/>
    <property type="match status" value="2"/>
</dbReference>
<evidence type="ECO:0000256" key="7">
    <source>
        <dbReference type="ARBA" id="ARBA00023002"/>
    </source>
</evidence>
<feature type="transmembrane region" description="Helical" evidence="11">
    <location>
        <begin position="200"/>
        <end position="221"/>
    </location>
</feature>
<dbReference type="SUPFAM" id="SSF103501">
    <property type="entry name" value="Respiratory nitrate reductase 1 gamma chain"/>
    <property type="match status" value="1"/>
</dbReference>
<keyword evidence="3" id="KW-0004">4Fe-4S</keyword>
<accession>A0A523UYP9</accession>
<evidence type="ECO:0000313" key="14">
    <source>
        <dbReference type="Proteomes" id="UP000320679"/>
    </source>
</evidence>
<feature type="transmembrane region" description="Helical" evidence="11">
    <location>
        <begin position="15"/>
        <end position="41"/>
    </location>
</feature>
<feature type="transmembrane region" description="Helical" evidence="11">
    <location>
        <begin position="110"/>
        <end position="134"/>
    </location>
</feature>
<dbReference type="SUPFAM" id="SSF46548">
    <property type="entry name" value="alpha-helical ferredoxin"/>
    <property type="match status" value="1"/>
</dbReference>
<feature type="transmembrane region" description="Helical" evidence="11">
    <location>
        <begin position="146"/>
        <end position="167"/>
    </location>
</feature>
<evidence type="ECO:0000256" key="9">
    <source>
        <dbReference type="ARBA" id="ARBA00023014"/>
    </source>
</evidence>
<dbReference type="PROSITE" id="PS51379">
    <property type="entry name" value="4FE4S_FER_2"/>
    <property type="match status" value="2"/>
</dbReference>
<evidence type="ECO:0000259" key="12">
    <source>
        <dbReference type="PROSITE" id="PS51379"/>
    </source>
</evidence>
<dbReference type="EMBL" id="SOJK01000089">
    <property type="protein sequence ID" value="TET47471.1"/>
    <property type="molecule type" value="Genomic_DNA"/>
</dbReference>
<dbReference type="GO" id="GO:0016491">
    <property type="term" value="F:oxidoreductase activity"/>
    <property type="evidence" value="ECO:0007669"/>
    <property type="project" value="UniProtKB-KW"/>
</dbReference>
<evidence type="ECO:0000256" key="3">
    <source>
        <dbReference type="ARBA" id="ARBA00022485"/>
    </source>
</evidence>
<organism evidence="13 14">
    <name type="scientific">Aerophobetes bacterium</name>
    <dbReference type="NCBI Taxonomy" id="2030807"/>
    <lineage>
        <taxon>Bacteria</taxon>
        <taxon>Candidatus Aerophobota</taxon>
    </lineage>
</organism>
<dbReference type="InterPro" id="IPR051460">
    <property type="entry name" value="HdrC_iron-sulfur_subunit"/>
</dbReference>
<dbReference type="Gene3D" id="1.10.1060.10">
    <property type="entry name" value="Alpha-helical ferredoxin"/>
    <property type="match status" value="1"/>
</dbReference>
<keyword evidence="7" id="KW-0560">Oxidoreductase</keyword>
<keyword evidence="5" id="KW-0479">Metal-binding</keyword>
<feature type="domain" description="4Fe-4S ferredoxin-type" evidence="12">
    <location>
        <begin position="260"/>
        <end position="290"/>
    </location>
</feature>
<proteinExistence type="predicted"/>
<evidence type="ECO:0000256" key="4">
    <source>
        <dbReference type="ARBA" id="ARBA00022692"/>
    </source>
</evidence>
<dbReference type="PANTHER" id="PTHR43255">
    <property type="entry name" value="IRON-SULFUR-BINDING OXIDOREDUCTASE FADF-RELATED-RELATED"/>
    <property type="match status" value="1"/>
</dbReference>
<evidence type="ECO:0000256" key="6">
    <source>
        <dbReference type="ARBA" id="ARBA00022989"/>
    </source>
</evidence>
<evidence type="ECO:0000256" key="5">
    <source>
        <dbReference type="ARBA" id="ARBA00022723"/>
    </source>
</evidence>
<dbReference type="InterPro" id="IPR009051">
    <property type="entry name" value="Helical_ferredxn"/>
</dbReference>
<evidence type="ECO:0000256" key="11">
    <source>
        <dbReference type="SAM" id="Phobius"/>
    </source>
</evidence>
<keyword evidence="9" id="KW-0411">Iron-sulfur</keyword>
<keyword evidence="10 11" id="KW-0472">Membrane</keyword>
<keyword evidence="6 11" id="KW-1133">Transmembrane helix</keyword>
<keyword evidence="4 11" id="KW-0812">Transmembrane</keyword>
<dbReference type="InterPro" id="IPR004017">
    <property type="entry name" value="Cys_rich_dom"/>
</dbReference>
<feature type="transmembrane region" description="Helical" evidence="11">
    <location>
        <begin position="73"/>
        <end position="98"/>
    </location>
</feature>
<protein>
    <submittedName>
        <fullName evidence="13">4Fe-4S dicluster domain-containing protein</fullName>
    </submittedName>
</protein>
<dbReference type="GO" id="GO:0046872">
    <property type="term" value="F:metal ion binding"/>
    <property type="evidence" value="ECO:0007669"/>
    <property type="project" value="UniProtKB-KW"/>
</dbReference>
<evidence type="ECO:0000313" key="13">
    <source>
        <dbReference type="EMBL" id="TET47471.1"/>
    </source>
</evidence>
<comment type="subcellular location">
    <subcellularLocation>
        <location evidence="1">Cell membrane</location>
        <topology evidence="1">Multi-pass membrane protein</topology>
    </subcellularLocation>
</comment>
<dbReference type="Proteomes" id="UP000320679">
    <property type="component" value="Unassembled WGS sequence"/>
</dbReference>
<reference evidence="13 14" key="1">
    <citation type="submission" date="2019-03" db="EMBL/GenBank/DDBJ databases">
        <title>Metabolic potential of uncultured bacteria and archaea associated with petroleum seepage in deep-sea sediments.</title>
        <authorList>
            <person name="Dong X."/>
            <person name="Hubert C."/>
        </authorList>
    </citation>
    <scope>NUCLEOTIDE SEQUENCE [LARGE SCALE GENOMIC DNA]</scope>
    <source>
        <strain evidence="13">E29_bin78</strain>
    </source>
</reference>
<dbReference type="AlphaFoldDB" id="A0A523UYP9"/>
<evidence type="ECO:0000256" key="2">
    <source>
        <dbReference type="ARBA" id="ARBA00022475"/>
    </source>
</evidence>
<comment type="caution">
    <text evidence="13">The sequence shown here is derived from an EMBL/GenBank/DDBJ whole genome shotgun (WGS) entry which is preliminary data.</text>
</comment>
<dbReference type="PROSITE" id="PS00198">
    <property type="entry name" value="4FE4S_FER_1"/>
    <property type="match status" value="2"/>
</dbReference>
<evidence type="ECO:0000256" key="10">
    <source>
        <dbReference type="ARBA" id="ARBA00023136"/>
    </source>
</evidence>
<dbReference type="InterPro" id="IPR017900">
    <property type="entry name" value="4Fe4S_Fe_S_CS"/>
</dbReference>
<gene>
    <name evidence="13" type="ORF">E3J59_02045</name>
</gene>
<dbReference type="InterPro" id="IPR017896">
    <property type="entry name" value="4Fe4S_Fe-S-bd"/>
</dbReference>
<name>A0A523UYP9_UNCAE</name>
<dbReference type="GO" id="GO:0051539">
    <property type="term" value="F:4 iron, 4 sulfur cluster binding"/>
    <property type="evidence" value="ECO:0007669"/>
    <property type="project" value="UniProtKB-KW"/>
</dbReference>
<evidence type="ECO:0000256" key="1">
    <source>
        <dbReference type="ARBA" id="ARBA00004651"/>
    </source>
</evidence>
<dbReference type="Pfam" id="PF02665">
    <property type="entry name" value="Nitrate_red_gam"/>
    <property type="match status" value="1"/>
</dbReference>
<feature type="domain" description="4Fe-4S ferredoxin-type" evidence="12">
    <location>
        <begin position="324"/>
        <end position="356"/>
    </location>
</feature>
<dbReference type="InterPro" id="IPR036197">
    <property type="entry name" value="NarG-like_sf"/>
</dbReference>
<evidence type="ECO:0000256" key="8">
    <source>
        <dbReference type="ARBA" id="ARBA00023004"/>
    </source>
</evidence>
<keyword evidence="8" id="KW-0408">Iron</keyword>
<dbReference type="PANTHER" id="PTHR43255:SF1">
    <property type="entry name" value="IRON-SULFUR-BINDING OXIDOREDUCTASE FADF-RELATED"/>
    <property type="match status" value="1"/>
</dbReference>
<dbReference type="Pfam" id="PF13237">
    <property type="entry name" value="Fer4_10"/>
    <property type="match status" value="1"/>
</dbReference>